<organism evidence="1 2">
    <name type="scientific">Vaccinium darrowii</name>
    <dbReference type="NCBI Taxonomy" id="229202"/>
    <lineage>
        <taxon>Eukaryota</taxon>
        <taxon>Viridiplantae</taxon>
        <taxon>Streptophyta</taxon>
        <taxon>Embryophyta</taxon>
        <taxon>Tracheophyta</taxon>
        <taxon>Spermatophyta</taxon>
        <taxon>Magnoliopsida</taxon>
        <taxon>eudicotyledons</taxon>
        <taxon>Gunneridae</taxon>
        <taxon>Pentapetalae</taxon>
        <taxon>asterids</taxon>
        <taxon>Ericales</taxon>
        <taxon>Ericaceae</taxon>
        <taxon>Vaccinioideae</taxon>
        <taxon>Vaccinieae</taxon>
        <taxon>Vaccinium</taxon>
    </lineage>
</organism>
<reference evidence="1 2" key="1">
    <citation type="journal article" date="2021" name="Hortic Res">
        <title>High-quality reference genome and annotation aids understanding of berry development for evergreen blueberry (Vaccinium darrowii).</title>
        <authorList>
            <person name="Yu J."/>
            <person name="Hulse-Kemp A.M."/>
            <person name="Babiker E."/>
            <person name="Staton M."/>
        </authorList>
    </citation>
    <scope>NUCLEOTIDE SEQUENCE [LARGE SCALE GENOMIC DNA]</scope>
    <source>
        <strain evidence="2">cv. NJ 8807/NJ 8810</strain>
        <tissue evidence="1">Young leaf</tissue>
    </source>
</reference>
<comment type="caution">
    <text evidence="1">The sequence shown here is derived from an EMBL/GenBank/DDBJ whole genome shotgun (WGS) entry which is preliminary data.</text>
</comment>
<gene>
    <name evidence="1" type="ORF">Vadar_009505</name>
</gene>
<evidence type="ECO:0000313" key="2">
    <source>
        <dbReference type="Proteomes" id="UP000828048"/>
    </source>
</evidence>
<keyword evidence="2" id="KW-1185">Reference proteome</keyword>
<evidence type="ECO:0000313" key="1">
    <source>
        <dbReference type="EMBL" id="KAH7848872.1"/>
    </source>
</evidence>
<sequence length="1158" mass="131286">MWRNLLRQASLMKPKSSTESYSILPLLSNPINFSKPSNFSDNSRPPEHSGGLFSPKDQLGICDFSFLSNPFSFSSYVRGYASVAEALVSTEEEDSDENQELFEETTKKEKKPKLVGGVGQGKHLMLRRRQVKMETEAWEDAAKEYQELLADMCEQKLAPNLPYMKSLFLGWFEPLRDVIAKEQDLCKEGKNRTSYAPYFDHLPADMMAVITMHKLMALFMAGGGHGGARVVQAACQIGEAIEQEARIYRFLESTKKKNTLNKNPEEESDPVVKDEQKLRKKVNVLIKKQKVQQIRAIAKEHDDFKPWGQDGQVKVGCRLIQLLMESAYKQPPVEQLGDGPPDIRPAFTHYLKTLTKETQKFSRRYGVIECDPLVRKGLDRTARHMVIPYMPMSVPPVNWTGYDRGAYIFLPSYMMHTHGAKQQREAVKKTPKKQLESVFEALNTLGNKDMIRRLNPIVESGKSHVFNQNLKITQLGKCGRIEEATKIFNQMPHPNTVTYNSMISVYAKNGRINDARDLFDKMQRKTLVSWNTMIAGYLHNDIIDKARELFDKMTQRDDFTWTLMITCYTRNGEVEKARGLFDMLPDKKKKKNQACWNAMIAGYAKNRCFGDARKLFDEMEDKGLVSWNSMLAGYVQNGEMSLGLRFFEEMDERDVVSWNLMLGGFVEVGDLESAWQFFQRIPNPNIVSKVTMLCGFSRNGRITEAKRLFDQMEYKNVVSWNAMIAAYVQHCQIDEAVRLFRQMPEKNVVSWTTIINGYVRVGKLGEAEQVLNKMPYKNVGAQTAMISGYIQNRRMDEARQIFGKIGTPDVVCWNTMIAGYAHCGRMDEALNLLKQMPQKNIASWNSMIFGYAQTGQMDKAVSVFEEMGKKNIVSWNTLVSGYTQNCLFANALKTFLLMLQDGKKPDQSTFVSGLCSCANLAALEFGNQLHQTVVKSGYANNLSVSNALISMYAKCGRILSAEYVFKDIDSVDVISWNSLISGYASNGYGEKTIKLFQELIVKGVKPDEVTFVGVLSACSHSGLVDEGLNLFKSMTEEHFIEPLAEHYACMVSLLGRAGRLEEAFQMVREMKIEATAGIWGALLHACCVYGNLEIGHVATEKLSKLEPYKSSNYVLLSNLNADTGRWDEVESTRILMRDRGAEKQPGWSWILDRNLSTV</sequence>
<dbReference type="Proteomes" id="UP000828048">
    <property type="component" value="Chromosome 7"/>
</dbReference>
<accession>A0ACB7Y6Y7</accession>
<protein>
    <submittedName>
        <fullName evidence="1">Uncharacterized protein</fullName>
    </submittedName>
</protein>
<dbReference type="EMBL" id="CM037157">
    <property type="protein sequence ID" value="KAH7848872.1"/>
    <property type="molecule type" value="Genomic_DNA"/>
</dbReference>
<proteinExistence type="predicted"/>
<name>A0ACB7Y6Y7_9ERIC</name>